<name>I7LWE8_TETTS</name>
<dbReference type="EMBL" id="GG662603">
    <property type="protein sequence ID" value="EAS01494.1"/>
    <property type="molecule type" value="Genomic_DNA"/>
</dbReference>
<dbReference type="RefSeq" id="XP_001021740.1">
    <property type="nucleotide sequence ID" value="XM_001021740.1"/>
</dbReference>
<dbReference type="GeneID" id="7828831"/>
<protein>
    <submittedName>
        <fullName evidence="2">Transmembrane protein, putative</fullName>
    </submittedName>
</protein>
<dbReference type="Proteomes" id="UP000009168">
    <property type="component" value="Unassembled WGS sequence"/>
</dbReference>
<dbReference type="AlphaFoldDB" id="I7LWE8"/>
<keyword evidence="1" id="KW-0732">Signal</keyword>
<dbReference type="HOGENOM" id="CLU_1237215_0_0_1"/>
<feature type="chain" id="PRO_5003712226" evidence="1">
    <location>
        <begin position="26"/>
        <end position="224"/>
    </location>
</feature>
<dbReference type="KEGG" id="tet:TTHERM_00152080"/>
<dbReference type="SUPFAM" id="SSF48097">
    <property type="entry name" value="Regulator of G-protein signaling, RGS"/>
    <property type="match status" value="1"/>
</dbReference>
<proteinExistence type="predicted"/>
<dbReference type="InParanoid" id="I7LWE8"/>
<sequence>MFWIIFSVFFAVLFSIFFLIPDSSNKKNDQNNMQNKLNESSKKQQLSSIQKNMNSQYSTYSKILVEMSQKKQNEVNNNQKKKVTIHLNGLLKSPIEASLFISQIKSVFDEHQILFVYSTEDCDQITQKLVESLKQEFKKASFINSKTTEGIQSVLRQLNPRLHIESQTNVVAVMKQHLLRIVYICSEKSKWDNLSNLYNQKNNIYFKEDYNDAINSISQLLKQN</sequence>
<keyword evidence="2" id="KW-0472">Membrane</keyword>
<organism evidence="2 3">
    <name type="scientific">Tetrahymena thermophila (strain SB210)</name>
    <dbReference type="NCBI Taxonomy" id="312017"/>
    <lineage>
        <taxon>Eukaryota</taxon>
        <taxon>Sar</taxon>
        <taxon>Alveolata</taxon>
        <taxon>Ciliophora</taxon>
        <taxon>Intramacronucleata</taxon>
        <taxon>Oligohymenophorea</taxon>
        <taxon>Hymenostomatida</taxon>
        <taxon>Tetrahymenina</taxon>
        <taxon>Tetrahymenidae</taxon>
        <taxon>Tetrahymena</taxon>
    </lineage>
</organism>
<gene>
    <name evidence="2" type="ORF">TTHERM_00152080</name>
</gene>
<keyword evidence="2" id="KW-0812">Transmembrane</keyword>
<dbReference type="InterPro" id="IPR036305">
    <property type="entry name" value="RGS_sf"/>
</dbReference>
<keyword evidence="3" id="KW-1185">Reference proteome</keyword>
<feature type="signal peptide" evidence="1">
    <location>
        <begin position="1"/>
        <end position="25"/>
    </location>
</feature>
<accession>I7LWE8</accession>
<evidence type="ECO:0000313" key="2">
    <source>
        <dbReference type="EMBL" id="EAS01494.1"/>
    </source>
</evidence>
<reference evidence="3" key="1">
    <citation type="journal article" date="2006" name="PLoS Biol.">
        <title>Macronuclear genome sequence of the ciliate Tetrahymena thermophila, a model eukaryote.</title>
        <authorList>
            <person name="Eisen J.A."/>
            <person name="Coyne R.S."/>
            <person name="Wu M."/>
            <person name="Wu D."/>
            <person name="Thiagarajan M."/>
            <person name="Wortman J.R."/>
            <person name="Badger J.H."/>
            <person name="Ren Q."/>
            <person name="Amedeo P."/>
            <person name="Jones K.M."/>
            <person name="Tallon L.J."/>
            <person name="Delcher A.L."/>
            <person name="Salzberg S.L."/>
            <person name="Silva J.C."/>
            <person name="Haas B.J."/>
            <person name="Majoros W.H."/>
            <person name="Farzad M."/>
            <person name="Carlton J.M."/>
            <person name="Smith R.K. Jr."/>
            <person name="Garg J."/>
            <person name="Pearlman R.E."/>
            <person name="Karrer K.M."/>
            <person name="Sun L."/>
            <person name="Manning G."/>
            <person name="Elde N.C."/>
            <person name="Turkewitz A.P."/>
            <person name="Asai D.J."/>
            <person name="Wilkes D.E."/>
            <person name="Wang Y."/>
            <person name="Cai H."/>
            <person name="Collins K."/>
            <person name="Stewart B.A."/>
            <person name="Lee S.R."/>
            <person name="Wilamowska K."/>
            <person name="Weinberg Z."/>
            <person name="Ruzzo W.L."/>
            <person name="Wloga D."/>
            <person name="Gaertig J."/>
            <person name="Frankel J."/>
            <person name="Tsao C.-C."/>
            <person name="Gorovsky M.A."/>
            <person name="Keeling P.J."/>
            <person name="Waller R.F."/>
            <person name="Patron N.J."/>
            <person name="Cherry J.M."/>
            <person name="Stover N.A."/>
            <person name="Krieger C.J."/>
            <person name="del Toro C."/>
            <person name="Ryder H.F."/>
            <person name="Williamson S.C."/>
            <person name="Barbeau R.A."/>
            <person name="Hamilton E.P."/>
            <person name="Orias E."/>
        </authorList>
    </citation>
    <scope>NUCLEOTIDE SEQUENCE [LARGE SCALE GENOMIC DNA]</scope>
    <source>
        <strain evidence="3">SB210</strain>
    </source>
</reference>
<evidence type="ECO:0000313" key="3">
    <source>
        <dbReference type="Proteomes" id="UP000009168"/>
    </source>
</evidence>
<evidence type="ECO:0000256" key="1">
    <source>
        <dbReference type="SAM" id="SignalP"/>
    </source>
</evidence>